<comment type="subcellular location">
    <subcellularLocation>
        <location evidence="1">Cell membrane</location>
        <topology evidence="1">Multi-pass membrane protein</topology>
    </subcellularLocation>
</comment>
<evidence type="ECO:0000256" key="8">
    <source>
        <dbReference type="SAM" id="Phobius"/>
    </source>
</evidence>
<keyword evidence="3" id="KW-0808">Transferase</keyword>
<organism evidence="9 10">
    <name type="scientific">Candidatus Sediminicultor quintus</name>
    <dbReference type="NCBI Taxonomy" id="1797291"/>
    <lineage>
        <taxon>Bacteria</taxon>
        <taxon>Pseudomonadati</taxon>
        <taxon>Atribacterota</taxon>
        <taxon>Candidatus Phoenicimicrobiia</taxon>
        <taxon>Candidatus Pheonicimicrobiales</taxon>
        <taxon>Candidatus Phoenicimicrobiaceae</taxon>
        <taxon>Candidatus Sediminicultor</taxon>
    </lineage>
</organism>
<keyword evidence="7" id="KW-0460">Magnesium</keyword>
<evidence type="ECO:0000256" key="7">
    <source>
        <dbReference type="PIRSR" id="PIRSR600715-1"/>
    </source>
</evidence>
<dbReference type="InterPro" id="IPR000715">
    <property type="entry name" value="Glycosyl_transferase_4"/>
</dbReference>
<dbReference type="InterPro" id="IPR018480">
    <property type="entry name" value="PNAcMuramoyl-5peptid_Trfase_CS"/>
</dbReference>
<feature type="transmembrane region" description="Helical" evidence="8">
    <location>
        <begin position="70"/>
        <end position="86"/>
    </location>
</feature>
<evidence type="ECO:0000256" key="5">
    <source>
        <dbReference type="ARBA" id="ARBA00022989"/>
    </source>
</evidence>
<dbReference type="GO" id="GO:0009103">
    <property type="term" value="P:lipopolysaccharide biosynthetic process"/>
    <property type="evidence" value="ECO:0007669"/>
    <property type="project" value="TreeGrafter"/>
</dbReference>
<feature type="transmembrane region" description="Helical" evidence="8">
    <location>
        <begin position="43"/>
        <end position="64"/>
    </location>
</feature>
<dbReference type="PROSITE" id="PS01348">
    <property type="entry name" value="MRAY_2"/>
    <property type="match status" value="1"/>
</dbReference>
<evidence type="ECO:0000313" key="9">
    <source>
        <dbReference type="EMBL" id="OGD16417.1"/>
    </source>
</evidence>
<comment type="cofactor">
    <cofactor evidence="7">
        <name>Mg(2+)</name>
        <dbReference type="ChEBI" id="CHEBI:18420"/>
    </cofactor>
</comment>
<evidence type="ECO:0000256" key="4">
    <source>
        <dbReference type="ARBA" id="ARBA00022692"/>
    </source>
</evidence>
<accession>A0A1F5AEW1</accession>
<evidence type="ECO:0008006" key="11">
    <source>
        <dbReference type="Google" id="ProtNLM"/>
    </source>
</evidence>
<proteinExistence type="predicted"/>
<evidence type="ECO:0000313" key="10">
    <source>
        <dbReference type="Proteomes" id="UP000177701"/>
    </source>
</evidence>
<keyword evidence="5 8" id="KW-1133">Transmembrane helix</keyword>
<keyword evidence="4 8" id="KW-0812">Transmembrane</keyword>
<evidence type="ECO:0000256" key="6">
    <source>
        <dbReference type="ARBA" id="ARBA00023136"/>
    </source>
</evidence>
<feature type="transmembrane region" description="Helical" evidence="8">
    <location>
        <begin position="235"/>
        <end position="256"/>
    </location>
</feature>
<feature type="binding site" evidence="7">
    <location>
        <position position="150"/>
    </location>
    <ligand>
        <name>Mg(2+)</name>
        <dbReference type="ChEBI" id="CHEBI:18420"/>
    </ligand>
</feature>
<evidence type="ECO:0000256" key="1">
    <source>
        <dbReference type="ARBA" id="ARBA00004651"/>
    </source>
</evidence>
<dbReference type="Proteomes" id="UP000177701">
    <property type="component" value="Unassembled WGS sequence"/>
</dbReference>
<protein>
    <recommendedName>
        <fullName evidence="11">Undecaprenyl-phosphate alpha-N-acetylglucosaminyl 1-phosphate transferase</fullName>
    </recommendedName>
</protein>
<dbReference type="GO" id="GO:0071555">
    <property type="term" value="P:cell wall organization"/>
    <property type="evidence" value="ECO:0007669"/>
    <property type="project" value="TreeGrafter"/>
</dbReference>
<dbReference type="GO" id="GO:0046872">
    <property type="term" value="F:metal ion binding"/>
    <property type="evidence" value="ECO:0007669"/>
    <property type="project" value="UniProtKB-KW"/>
</dbReference>
<dbReference type="GO" id="GO:0044038">
    <property type="term" value="P:cell wall macromolecule biosynthetic process"/>
    <property type="evidence" value="ECO:0007669"/>
    <property type="project" value="TreeGrafter"/>
</dbReference>
<dbReference type="PANTHER" id="PTHR22926">
    <property type="entry name" value="PHOSPHO-N-ACETYLMURAMOYL-PENTAPEPTIDE-TRANSFERASE"/>
    <property type="match status" value="1"/>
</dbReference>
<keyword evidence="6 8" id="KW-0472">Membrane</keyword>
<name>A0A1F5AEW1_9BACT</name>
<sequence>MRYIEVGVIAFIVSYILTPYMARVGKKQNMMDLPGHRKIHEEAIPNLGGIVIFFGFLLSLLFVVQIEGQIKALLIGGVIILLLGVVDDIVDLSPKHKFIIQMVPALIVIIYNSDLINSFIVNQLKIFDLLGYLLYPILIFWIVGVTNSINLIDGLDGLACGISLIALVTFLILGLRQNLEALGLISIALTGSMLAFLKFNFYPAKIFLGDSGSTFAGFMLASIGALWVLNSGNAFFMFIPIIVLALPIFDTLFAIWRRYRGHYPIFQADKGHLHHRLLARGMAHKNVVFILWGISAICSVIALVLAF</sequence>
<feature type="binding site" evidence="7">
    <location>
        <position position="210"/>
    </location>
    <ligand>
        <name>Mg(2+)</name>
        <dbReference type="ChEBI" id="CHEBI:18420"/>
    </ligand>
</feature>
<feature type="transmembrane region" description="Helical" evidence="8">
    <location>
        <begin position="286"/>
        <end position="306"/>
    </location>
</feature>
<dbReference type="AlphaFoldDB" id="A0A1F5AEW1"/>
<comment type="caution">
    <text evidence="9">The sequence shown here is derived from an EMBL/GenBank/DDBJ whole genome shotgun (WGS) entry which is preliminary data.</text>
</comment>
<dbReference type="PANTHER" id="PTHR22926:SF3">
    <property type="entry name" value="UNDECAPRENYL-PHOSPHATE ALPHA-N-ACETYLGLUCOSAMINYL 1-PHOSPHATE TRANSFERASE"/>
    <property type="match status" value="1"/>
</dbReference>
<keyword evidence="7" id="KW-0479">Metal-binding</keyword>
<dbReference type="GO" id="GO:0016780">
    <property type="term" value="F:phosphotransferase activity, for other substituted phosphate groups"/>
    <property type="evidence" value="ECO:0007669"/>
    <property type="project" value="InterPro"/>
</dbReference>
<gene>
    <name evidence="9" type="ORF">A2V47_03885</name>
</gene>
<keyword evidence="2" id="KW-1003">Cell membrane</keyword>
<reference evidence="9 10" key="1">
    <citation type="journal article" date="2016" name="Nat. Commun.">
        <title>Thousands of microbial genomes shed light on interconnected biogeochemical processes in an aquifer system.</title>
        <authorList>
            <person name="Anantharaman K."/>
            <person name="Brown C.T."/>
            <person name="Hug L.A."/>
            <person name="Sharon I."/>
            <person name="Castelle C.J."/>
            <person name="Probst A.J."/>
            <person name="Thomas B.C."/>
            <person name="Singh A."/>
            <person name="Wilkins M.J."/>
            <person name="Karaoz U."/>
            <person name="Brodie E.L."/>
            <person name="Williams K.H."/>
            <person name="Hubbard S.S."/>
            <person name="Banfield J.F."/>
        </authorList>
    </citation>
    <scope>NUCLEOTIDE SEQUENCE [LARGE SCALE GENOMIC DNA]</scope>
</reference>
<evidence type="ECO:0000256" key="2">
    <source>
        <dbReference type="ARBA" id="ARBA00022475"/>
    </source>
</evidence>
<dbReference type="Pfam" id="PF00953">
    <property type="entry name" value="Glycos_transf_4"/>
    <property type="match status" value="1"/>
</dbReference>
<feature type="transmembrane region" description="Helical" evidence="8">
    <location>
        <begin position="126"/>
        <end position="145"/>
    </location>
</feature>
<feature type="transmembrane region" description="Helical" evidence="8">
    <location>
        <begin position="98"/>
        <end position="120"/>
    </location>
</feature>
<dbReference type="STRING" id="1797291.A2V47_03885"/>
<feature type="transmembrane region" description="Helical" evidence="8">
    <location>
        <begin position="181"/>
        <end position="199"/>
    </location>
</feature>
<evidence type="ECO:0000256" key="3">
    <source>
        <dbReference type="ARBA" id="ARBA00022679"/>
    </source>
</evidence>
<feature type="transmembrane region" description="Helical" evidence="8">
    <location>
        <begin position="157"/>
        <end position="175"/>
    </location>
</feature>
<dbReference type="CDD" id="cd06853">
    <property type="entry name" value="GT_WecA_like"/>
    <property type="match status" value="1"/>
</dbReference>
<dbReference type="EMBL" id="MEYH01000034">
    <property type="protein sequence ID" value="OGD16417.1"/>
    <property type="molecule type" value="Genomic_DNA"/>
</dbReference>
<feature type="transmembrane region" description="Helical" evidence="8">
    <location>
        <begin position="6"/>
        <end position="22"/>
    </location>
</feature>
<dbReference type="GO" id="GO:0005886">
    <property type="term" value="C:plasma membrane"/>
    <property type="evidence" value="ECO:0007669"/>
    <property type="project" value="UniProtKB-SubCell"/>
</dbReference>